<dbReference type="Gene3D" id="2.60.110.10">
    <property type="entry name" value="Thaumatin"/>
    <property type="match status" value="1"/>
</dbReference>
<keyword evidence="1" id="KW-0732">Signal</keyword>
<dbReference type="Proteomes" id="UP001162156">
    <property type="component" value="Unassembled WGS sequence"/>
</dbReference>
<dbReference type="EMBL" id="JANEYF010003597">
    <property type="protein sequence ID" value="KAJ8935266.1"/>
    <property type="molecule type" value="Genomic_DNA"/>
</dbReference>
<keyword evidence="3" id="KW-1185">Reference proteome</keyword>
<evidence type="ECO:0008006" key="4">
    <source>
        <dbReference type="Google" id="ProtNLM"/>
    </source>
</evidence>
<sequence>MFTKIIVTVFLLAVTYCRVLQVRNAGSVPLLISVTGQSDLTLLSETTALVTVEDDFAGSISAIPSGSERFDIPRTKAELTLSVAGDSYAVSLKDGFNLKAKLGILGSRIGISLKKKVRNICFLMCCSNSRKNCSSALCSANLNTNCPIANKVFNSLGDVVACKNSPLVFKAICPKAIVSSDDTGVLTCQAASYLVLLG</sequence>
<gene>
    <name evidence="2" type="ORF">NQ314_012908</name>
</gene>
<dbReference type="AlphaFoldDB" id="A0AAV8X9V5"/>
<dbReference type="InterPro" id="IPR037176">
    <property type="entry name" value="Osmotin/thaumatin-like_sf"/>
</dbReference>
<proteinExistence type="predicted"/>
<protein>
    <recommendedName>
        <fullName evidence="4">Thaumatin-like protein</fullName>
    </recommendedName>
</protein>
<feature type="chain" id="PRO_5043698391" description="Thaumatin-like protein" evidence="1">
    <location>
        <begin position="18"/>
        <end position="198"/>
    </location>
</feature>
<comment type="caution">
    <text evidence="2">The sequence shown here is derived from an EMBL/GenBank/DDBJ whole genome shotgun (WGS) entry which is preliminary data.</text>
</comment>
<feature type="signal peptide" evidence="1">
    <location>
        <begin position="1"/>
        <end position="17"/>
    </location>
</feature>
<name>A0AAV8X9V5_9CUCU</name>
<evidence type="ECO:0000313" key="2">
    <source>
        <dbReference type="EMBL" id="KAJ8935266.1"/>
    </source>
</evidence>
<reference evidence="2" key="1">
    <citation type="journal article" date="2023" name="Insect Mol. Biol.">
        <title>Genome sequencing provides insights into the evolution of gene families encoding plant cell wall-degrading enzymes in longhorned beetles.</title>
        <authorList>
            <person name="Shin N.R."/>
            <person name="Okamura Y."/>
            <person name="Kirsch R."/>
            <person name="Pauchet Y."/>
        </authorList>
    </citation>
    <scope>NUCLEOTIDE SEQUENCE</scope>
    <source>
        <strain evidence="2">RBIC_L_NR</strain>
    </source>
</reference>
<dbReference type="InterPro" id="IPR001938">
    <property type="entry name" value="Thaumatin"/>
</dbReference>
<accession>A0AAV8X9V5</accession>
<organism evidence="2 3">
    <name type="scientific">Rhamnusium bicolor</name>
    <dbReference type="NCBI Taxonomy" id="1586634"/>
    <lineage>
        <taxon>Eukaryota</taxon>
        <taxon>Metazoa</taxon>
        <taxon>Ecdysozoa</taxon>
        <taxon>Arthropoda</taxon>
        <taxon>Hexapoda</taxon>
        <taxon>Insecta</taxon>
        <taxon>Pterygota</taxon>
        <taxon>Neoptera</taxon>
        <taxon>Endopterygota</taxon>
        <taxon>Coleoptera</taxon>
        <taxon>Polyphaga</taxon>
        <taxon>Cucujiformia</taxon>
        <taxon>Chrysomeloidea</taxon>
        <taxon>Cerambycidae</taxon>
        <taxon>Lepturinae</taxon>
        <taxon>Rhagiini</taxon>
        <taxon>Rhamnusium</taxon>
    </lineage>
</organism>
<evidence type="ECO:0000256" key="1">
    <source>
        <dbReference type="SAM" id="SignalP"/>
    </source>
</evidence>
<evidence type="ECO:0000313" key="3">
    <source>
        <dbReference type="Proteomes" id="UP001162156"/>
    </source>
</evidence>
<dbReference type="SUPFAM" id="SSF49870">
    <property type="entry name" value="Osmotin, thaumatin-like protein"/>
    <property type="match status" value="1"/>
</dbReference>
<dbReference type="Pfam" id="PF00314">
    <property type="entry name" value="Thaumatin"/>
    <property type="match status" value="1"/>
</dbReference>